<feature type="transmembrane region" description="Helical" evidence="2">
    <location>
        <begin position="373"/>
        <end position="394"/>
    </location>
</feature>
<proteinExistence type="inferred from homology"/>
<dbReference type="NCBIfam" id="TIGR00792">
    <property type="entry name" value="gph"/>
    <property type="match status" value="1"/>
</dbReference>
<gene>
    <name evidence="3" type="ORF">PXH66_18800</name>
</gene>
<accession>A0AAE9ZUL6</accession>
<dbReference type="SUPFAM" id="SSF103473">
    <property type="entry name" value="MFS general substrate transporter"/>
    <property type="match status" value="1"/>
</dbReference>
<dbReference type="InterPro" id="IPR036259">
    <property type="entry name" value="MFS_trans_sf"/>
</dbReference>
<keyword evidence="2" id="KW-0812">Transmembrane</keyword>
<dbReference type="KEGG" id="slom:PXH66_18800"/>
<comment type="similarity">
    <text evidence="1">Belongs to the sodium:galactoside symporter (TC 2.A.2) family.</text>
</comment>
<evidence type="ECO:0000313" key="3">
    <source>
        <dbReference type="EMBL" id="WED64392.1"/>
    </source>
</evidence>
<organism evidence="3 4">
    <name type="scientific">Synoicihabitans lomoniglobus</name>
    <dbReference type="NCBI Taxonomy" id="2909285"/>
    <lineage>
        <taxon>Bacteria</taxon>
        <taxon>Pseudomonadati</taxon>
        <taxon>Verrucomicrobiota</taxon>
        <taxon>Opitutia</taxon>
        <taxon>Opitutales</taxon>
        <taxon>Opitutaceae</taxon>
        <taxon>Synoicihabitans</taxon>
    </lineage>
</organism>
<feature type="transmembrane region" description="Helical" evidence="2">
    <location>
        <begin position="462"/>
        <end position="480"/>
    </location>
</feature>
<dbReference type="PANTHER" id="PTHR11328:SF24">
    <property type="entry name" value="MAJOR FACILITATOR SUPERFAMILY (MFS) PROFILE DOMAIN-CONTAINING PROTEIN"/>
    <property type="match status" value="1"/>
</dbReference>
<feature type="transmembrane region" description="Helical" evidence="2">
    <location>
        <begin position="37"/>
        <end position="57"/>
    </location>
</feature>
<dbReference type="InterPro" id="IPR039672">
    <property type="entry name" value="MFS_2"/>
</dbReference>
<name>A0AAE9ZUL6_9BACT</name>
<dbReference type="InterPro" id="IPR001927">
    <property type="entry name" value="Na/Gal_symport"/>
</dbReference>
<evidence type="ECO:0000256" key="1">
    <source>
        <dbReference type="ARBA" id="ARBA00009617"/>
    </source>
</evidence>
<evidence type="ECO:0000256" key="2">
    <source>
        <dbReference type="SAM" id="Phobius"/>
    </source>
</evidence>
<dbReference type="GO" id="GO:0015293">
    <property type="term" value="F:symporter activity"/>
    <property type="evidence" value="ECO:0007669"/>
    <property type="project" value="InterPro"/>
</dbReference>
<protein>
    <submittedName>
        <fullName evidence="3">MFS transporter</fullName>
    </submittedName>
</protein>
<dbReference type="Proteomes" id="UP001218638">
    <property type="component" value="Chromosome"/>
</dbReference>
<feature type="transmembrane region" description="Helical" evidence="2">
    <location>
        <begin position="241"/>
        <end position="260"/>
    </location>
</feature>
<keyword evidence="4" id="KW-1185">Reference proteome</keyword>
<feature type="transmembrane region" description="Helical" evidence="2">
    <location>
        <begin position="154"/>
        <end position="174"/>
    </location>
</feature>
<feature type="transmembrane region" description="Helical" evidence="2">
    <location>
        <begin position="84"/>
        <end position="101"/>
    </location>
</feature>
<feature type="transmembrane region" description="Helical" evidence="2">
    <location>
        <begin position="113"/>
        <end position="133"/>
    </location>
</feature>
<evidence type="ECO:0000313" key="4">
    <source>
        <dbReference type="Proteomes" id="UP001218638"/>
    </source>
</evidence>
<feature type="transmembrane region" description="Helical" evidence="2">
    <location>
        <begin position="316"/>
        <end position="336"/>
    </location>
</feature>
<keyword evidence="2" id="KW-0472">Membrane</keyword>
<reference evidence="3" key="1">
    <citation type="submission" date="2023-03" db="EMBL/GenBank/DDBJ databases">
        <title>Lomoglobus Profundus gen. nov., sp. nov., a novel member of the phylum Verrucomicrobia, isolated from deep-marine sediment of South China Sea.</title>
        <authorList>
            <person name="Ahmad T."/>
            <person name="Ishaq S.E."/>
            <person name="Wang F."/>
        </authorList>
    </citation>
    <scope>NUCLEOTIDE SEQUENCE</scope>
    <source>
        <strain evidence="3">LMO-M01</strain>
    </source>
</reference>
<feature type="transmembrane region" description="Helical" evidence="2">
    <location>
        <begin position="415"/>
        <end position="442"/>
    </location>
</feature>
<dbReference type="Gene3D" id="1.20.1250.20">
    <property type="entry name" value="MFS general substrate transporter like domains"/>
    <property type="match status" value="2"/>
</dbReference>
<dbReference type="EMBL" id="CP119075">
    <property type="protein sequence ID" value="WED64392.1"/>
    <property type="molecule type" value="Genomic_DNA"/>
</dbReference>
<sequence>MSDPTNVKLSFKEKAGYSLGDAGANFVFQMMIVFQTAFYTDVMGIGAAAVGWMLLLVRFSDAITDPIMGAIADRTNTKWGKFRPWLIWSAIPFALLFWAAYTVPSGLGDSAKLWYAVITYTVLMMAYTMNNAPYSALNGVMTSNGSERTSLSQYRFFAAMVAAFVVQGLTLPLVSKFSDGSTADPTQNPHGWSITIGIFAAISVVFFVVTFFSAKERVQPPAGQKPNLKQDFKDIRHNRPWIAMFAMTLFVFITLALRGGSQYYYFTYYVDSAALTDMVDKFGLFATPAALENPGIGFRILDTFGLVVTPGDSPTAVGFSLFNMTGSLVNVIGVLMAKPLADLFGKKIVFMVGLAAAAFFQCCYYFLDATSVSTMFWLTILTSLGYGPTIPLLWAMIADTADYGEWKNKRRATGFVFAGIVFALKGGLGIGGAITGWLLAMYGYSPETATDPEVLLGMRKMIGFYSGGFFFMGVVCMFFYPISKKVAAEMAEALEARRVKTAASG</sequence>
<feature type="transmembrane region" description="Helical" evidence="2">
    <location>
        <begin position="194"/>
        <end position="214"/>
    </location>
</feature>
<keyword evidence="2" id="KW-1133">Transmembrane helix</keyword>
<dbReference type="CDD" id="cd17332">
    <property type="entry name" value="MFS_MelB_like"/>
    <property type="match status" value="1"/>
</dbReference>
<dbReference type="PANTHER" id="PTHR11328">
    <property type="entry name" value="MAJOR FACILITATOR SUPERFAMILY DOMAIN-CONTAINING PROTEIN"/>
    <property type="match status" value="1"/>
</dbReference>
<dbReference type="AlphaFoldDB" id="A0AAE9ZUL6"/>
<dbReference type="GO" id="GO:0008643">
    <property type="term" value="P:carbohydrate transport"/>
    <property type="evidence" value="ECO:0007669"/>
    <property type="project" value="InterPro"/>
</dbReference>
<dbReference type="GO" id="GO:0006814">
    <property type="term" value="P:sodium ion transport"/>
    <property type="evidence" value="ECO:0007669"/>
    <property type="project" value="InterPro"/>
</dbReference>
<feature type="transmembrane region" description="Helical" evidence="2">
    <location>
        <begin position="348"/>
        <end position="367"/>
    </location>
</feature>
<dbReference type="Pfam" id="PF13347">
    <property type="entry name" value="MFS_2"/>
    <property type="match status" value="2"/>
</dbReference>
<dbReference type="RefSeq" id="WP_330932107.1">
    <property type="nucleotide sequence ID" value="NZ_CP119075.1"/>
</dbReference>
<dbReference type="GO" id="GO:0005886">
    <property type="term" value="C:plasma membrane"/>
    <property type="evidence" value="ECO:0007669"/>
    <property type="project" value="TreeGrafter"/>
</dbReference>